<gene>
    <name evidence="2" type="ORF">GRI99_01755</name>
</gene>
<evidence type="ECO:0000313" key="2">
    <source>
        <dbReference type="EMBL" id="MXO70356.1"/>
    </source>
</evidence>
<dbReference type="EMBL" id="WTYV01000001">
    <property type="protein sequence ID" value="MXO70356.1"/>
    <property type="molecule type" value="Genomic_DNA"/>
</dbReference>
<dbReference type="RefSeq" id="WP_160770283.1">
    <property type="nucleotide sequence ID" value="NZ_WTYV01000001.1"/>
</dbReference>
<sequence>MRIRKITAIAALAASMATTAAVPAQADTWPTETFSSYGECTRTLYRLRNERRQDGDIGWWRNDQYMAYVRWYLDCVEVDRNLWMIMRVDPRG</sequence>
<protein>
    <recommendedName>
        <fullName evidence="4">Secreted protein</fullName>
    </recommendedName>
</protein>
<proteinExistence type="predicted"/>
<accession>A0A844YTL3</accession>
<evidence type="ECO:0000256" key="1">
    <source>
        <dbReference type="SAM" id="SignalP"/>
    </source>
</evidence>
<feature type="chain" id="PRO_5033001089" description="Secreted protein" evidence="1">
    <location>
        <begin position="27"/>
        <end position="92"/>
    </location>
</feature>
<keyword evidence="3" id="KW-1185">Reference proteome</keyword>
<feature type="signal peptide" evidence="1">
    <location>
        <begin position="1"/>
        <end position="26"/>
    </location>
</feature>
<name>A0A844YTL3_9SPHN</name>
<dbReference type="Proteomes" id="UP000466966">
    <property type="component" value="Unassembled WGS sequence"/>
</dbReference>
<organism evidence="2 3">
    <name type="scientific">Alteraurantiacibacter buctensis</name>
    <dbReference type="NCBI Taxonomy" id="1503981"/>
    <lineage>
        <taxon>Bacteria</taxon>
        <taxon>Pseudomonadati</taxon>
        <taxon>Pseudomonadota</taxon>
        <taxon>Alphaproteobacteria</taxon>
        <taxon>Sphingomonadales</taxon>
        <taxon>Erythrobacteraceae</taxon>
        <taxon>Alteraurantiacibacter</taxon>
    </lineage>
</organism>
<dbReference type="AlphaFoldDB" id="A0A844YTL3"/>
<keyword evidence="1" id="KW-0732">Signal</keyword>
<evidence type="ECO:0008006" key="4">
    <source>
        <dbReference type="Google" id="ProtNLM"/>
    </source>
</evidence>
<reference evidence="2 3" key="1">
    <citation type="submission" date="2019-12" db="EMBL/GenBank/DDBJ databases">
        <title>Genomic-based taxomic classification of the family Erythrobacteraceae.</title>
        <authorList>
            <person name="Xu L."/>
        </authorList>
    </citation>
    <scope>NUCLEOTIDE SEQUENCE [LARGE SCALE GENOMIC DNA]</scope>
    <source>
        <strain evidence="2 3">M0322</strain>
    </source>
</reference>
<evidence type="ECO:0000313" key="3">
    <source>
        <dbReference type="Proteomes" id="UP000466966"/>
    </source>
</evidence>
<comment type="caution">
    <text evidence="2">The sequence shown here is derived from an EMBL/GenBank/DDBJ whole genome shotgun (WGS) entry which is preliminary data.</text>
</comment>